<dbReference type="GO" id="GO:0016020">
    <property type="term" value="C:membrane"/>
    <property type="evidence" value="ECO:0007669"/>
    <property type="project" value="InterPro"/>
</dbReference>
<dbReference type="InterPro" id="IPR027417">
    <property type="entry name" value="P-loop_NTPase"/>
</dbReference>
<dbReference type="PANTHER" id="PTHR12137">
    <property type="entry name" value="CARBOHYDRATE SULFOTRANSFERASE"/>
    <property type="match status" value="1"/>
</dbReference>
<dbReference type="OrthoDB" id="1407035at2"/>
<sequence>MTDHALRQRIVQAIIYADELPFVYIQNPKVACTTIKASLWEYIDTMRGKVTFVGNAHDRRASPFVNVFNGNYDFSSFSGKPFVTMVRNPFSRAVSAYSDKIGNVRSNHAWENFCRIHDIDPTLTKRDYSFLDFLRTLASSPDTTTWDQHFRPQYLDILYHSTEFAFIGRLESAQDTFAYMTSAGVPIENRVLGASRIKTPTVQYYNDEAIHLVRTIYAEDFRLFGYSTELSEMREFGEMVPPERPDEVINIIRGSVEVAQPA</sequence>
<evidence type="ECO:0000256" key="3">
    <source>
        <dbReference type="ARBA" id="ARBA00022692"/>
    </source>
</evidence>
<evidence type="ECO:0000313" key="9">
    <source>
        <dbReference type="Proteomes" id="UP000773614"/>
    </source>
</evidence>
<dbReference type="GO" id="GO:0016051">
    <property type="term" value="P:carbohydrate biosynthetic process"/>
    <property type="evidence" value="ECO:0007669"/>
    <property type="project" value="InterPro"/>
</dbReference>
<comment type="caution">
    <text evidence="8">The sequence shown here is derived from an EMBL/GenBank/DDBJ whole genome shotgun (WGS) entry which is preliminary data.</text>
</comment>
<evidence type="ECO:0000256" key="6">
    <source>
        <dbReference type="ARBA" id="ARBA00023136"/>
    </source>
</evidence>
<keyword evidence="7" id="KW-0325">Glycoprotein</keyword>
<dbReference type="Pfam" id="PF03567">
    <property type="entry name" value="Sulfotransfer_2"/>
    <property type="match status" value="1"/>
</dbReference>
<name>A0A964WSY2_9HYPH</name>
<dbReference type="PANTHER" id="PTHR12137:SF54">
    <property type="entry name" value="CARBOHYDRATE SULFOTRANSFERASE"/>
    <property type="match status" value="1"/>
</dbReference>
<evidence type="ECO:0000256" key="4">
    <source>
        <dbReference type="ARBA" id="ARBA00022989"/>
    </source>
</evidence>
<comment type="subcellular location">
    <subcellularLocation>
        <location evidence="1">Golgi apparatus membrane</location>
        <topology evidence="1">Single-pass type II membrane protein</topology>
    </subcellularLocation>
</comment>
<keyword evidence="6" id="KW-0472">Membrane</keyword>
<evidence type="ECO:0000256" key="7">
    <source>
        <dbReference type="ARBA" id="ARBA00023180"/>
    </source>
</evidence>
<dbReference type="RefSeq" id="WP_161139795.1">
    <property type="nucleotide sequence ID" value="NZ_SPKJ01000015.1"/>
</dbReference>
<evidence type="ECO:0000256" key="1">
    <source>
        <dbReference type="ARBA" id="ARBA00004323"/>
    </source>
</evidence>
<reference evidence="8" key="1">
    <citation type="submission" date="2019-03" db="EMBL/GenBank/DDBJ databases">
        <title>Afifella sp. nov., isolated from activated sludge.</title>
        <authorList>
            <person name="Li Q."/>
            <person name="Liu Y."/>
        </authorList>
    </citation>
    <scope>NUCLEOTIDE SEQUENCE</scope>
    <source>
        <strain evidence="8">L72</strain>
    </source>
</reference>
<protein>
    <recommendedName>
        <fullName evidence="10">Sulfotransferase family protein</fullName>
    </recommendedName>
</protein>
<dbReference type="GO" id="GO:0008146">
    <property type="term" value="F:sulfotransferase activity"/>
    <property type="evidence" value="ECO:0007669"/>
    <property type="project" value="InterPro"/>
</dbReference>
<dbReference type="InterPro" id="IPR018011">
    <property type="entry name" value="Carb_sulfotrans_8-10"/>
</dbReference>
<keyword evidence="4" id="KW-1133">Transmembrane helix</keyword>
<keyword evidence="9" id="KW-1185">Reference proteome</keyword>
<dbReference type="Gene3D" id="3.40.50.300">
    <property type="entry name" value="P-loop containing nucleotide triphosphate hydrolases"/>
    <property type="match status" value="1"/>
</dbReference>
<dbReference type="Proteomes" id="UP000773614">
    <property type="component" value="Unassembled WGS sequence"/>
</dbReference>
<dbReference type="AlphaFoldDB" id="A0A964WSY2"/>
<evidence type="ECO:0000313" key="8">
    <source>
        <dbReference type="EMBL" id="MYZ47449.1"/>
    </source>
</evidence>
<evidence type="ECO:0008006" key="10">
    <source>
        <dbReference type="Google" id="ProtNLM"/>
    </source>
</evidence>
<keyword evidence="5" id="KW-0333">Golgi apparatus</keyword>
<organism evidence="8 9">
    <name type="scientific">Propylenella binzhouense</name>
    <dbReference type="NCBI Taxonomy" id="2555902"/>
    <lineage>
        <taxon>Bacteria</taxon>
        <taxon>Pseudomonadati</taxon>
        <taxon>Pseudomonadota</taxon>
        <taxon>Alphaproteobacteria</taxon>
        <taxon>Hyphomicrobiales</taxon>
        <taxon>Propylenellaceae</taxon>
        <taxon>Propylenella</taxon>
    </lineage>
</organism>
<gene>
    <name evidence="8" type="ORF">E4O86_06960</name>
</gene>
<keyword evidence="2" id="KW-0808">Transferase</keyword>
<dbReference type="InterPro" id="IPR005331">
    <property type="entry name" value="Sulfotransferase"/>
</dbReference>
<evidence type="ECO:0000256" key="5">
    <source>
        <dbReference type="ARBA" id="ARBA00023034"/>
    </source>
</evidence>
<evidence type="ECO:0000256" key="2">
    <source>
        <dbReference type="ARBA" id="ARBA00022679"/>
    </source>
</evidence>
<proteinExistence type="predicted"/>
<keyword evidence="3" id="KW-0812">Transmembrane</keyword>
<dbReference type="EMBL" id="SPKJ01000015">
    <property type="protein sequence ID" value="MYZ47449.1"/>
    <property type="molecule type" value="Genomic_DNA"/>
</dbReference>
<accession>A0A964WSY2</accession>